<keyword evidence="2" id="KW-1185">Reference proteome</keyword>
<proteinExistence type="predicted"/>
<dbReference type="InterPro" id="IPR046960">
    <property type="entry name" value="PPR_At4g14850-like_plant"/>
</dbReference>
<dbReference type="GO" id="GO:0009451">
    <property type="term" value="P:RNA modification"/>
    <property type="evidence" value="ECO:0007669"/>
    <property type="project" value="InterPro"/>
</dbReference>
<dbReference type="EMBL" id="JAYWIO010000001">
    <property type="protein sequence ID" value="KAK7287419.1"/>
    <property type="molecule type" value="Genomic_DNA"/>
</dbReference>
<evidence type="ECO:0000313" key="1">
    <source>
        <dbReference type="EMBL" id="KAK7287419.1"/>
    </source>
</evidence>
<gene>
    <name evidence="1" type="ORF">RIF29_00694</name>
</gene>
<dbReference type="InterPro" id="IPR011990">
    <property type="entry name" value="TPR-like_helical_dom_sf"/>
</dbReference>
<dbReference type="Proteomes" id="UP001372338">
    <property type="component" value="Unassembled WGS sequence"/>
</dbReference>
<dbReference type="Pfam" id="PF20431">
    <property type="entry name" value="E_motif"/>
    <property type="match status" value="1"/>
</dbReference>
<organism evidence="1 2">
    <name type="scientific">Crotalaria pallida</name>
    <name type="common">Smooth rattlebox</name>
    <name type="synonym">Crotalaria striata</name>
    <dbReference type="NCBI Taxonomy" id="3830"/>
    <lineage>
        <taxon>Eukaryota</taxon>
        <taxon>Viridiplantae</taxon>
        <taxon>Streptophyta</taxon>
        <taxon>Embryophyta</taxon>
        <taxon>Tracheophyta</taxon>
        <taxon>Spermatophyta</taxon>
        <taxon>Magnoliopsida</taxon>
        <taxon>eudicotyledons</taxon>
        <taxon>Gunneridae</taxon>
        <taxon>Pentapetalae</taxon>
        <taxon>rosids</taxon>
        <taxon>fabids</taxon>
        <taxon>Fabales</taxon>
        <taxon>Fabaceae</taxon>
        <taxon>Papilionoideae</taxon>
        <taxon>50 kb inversion clade</taxon>
        <taxon>genistoids sensu lato</taxon>
        <taxon>core genistoids</taxon>
        <taxon>Crotalarieae</taxon>
        <taxon>Crotalaria</taxon>
    </lineage>
</organism>
<dbReference type="Gene3D" id="1.25.40.10">
    <property type="entry name" value="Tetratricopeptide repeat domain"/>
    <property type="match status" value="1"/>
</dbReference>
<protein>
    <recommendedName>
        <fullName evidence="3">Pentatricopeptide repeat protein</fullName>
    </recommendedName>
</protein>
<dbReference type="InterPro" id="IPR046848">
    <property type="entry name" value="E_motif"/>
</dbReference>
<reference evidence="1 2" key="1">
    <citation type="submission" date="2024-01" db="EMBL/GenBank/DDBJ databases">
        <title>The genomes of 5 underutilized Papilionoideae crops provide insights into root nodulation and disease resistanc.</title>
        <authorList>
            <person name="Yuan L."/>
        </authorList>
    </citation>
    <scope>NUCLEOTIDE SEQUENCE [LARGE SCALE GENOMIC DNA]</scope>
    <source>
        <strain evidence="1">ZHUSHIDOU_FW_LH</strain>
        <tissue evidence="1">Leaf</tissue>
    </source>
</reference>
<evidence type="ECO:0008006" key="3">
    <source>
        <dbReference type="Google" id="ProtNLM"/>
    </source>
</evidence>
<dbReference type="AlphaFoldDB" id="A0AAN9P7L7"/>
<evidence type="ECO:0000313" key="2">
    <source>
        <dbReference type="Proteomes" id="UP001372338"/>
    </source>
</evidence>
<dbReference type="PANTHER" id="PTHR47926">
    <property type="entry name" value="PENTATRICOPEPTIDE REPEAT-CONTAINING PROTEIN"/>
    <property type="match status" value="1"/>
</dbReference>
<accession>A0AAN9P7L7</accession>
<sequence length="102" mass="11287">MVDLLGRAGYLEEAEELILNMPVRSDDVIWKALLGACKMYKNIEIGRRAAEVLMRLDPHDGGAYVALSNLYASAEDWDAIAKGLTPGRARHLMGAFSRCRHA</sequence>
<comment type="caution">
    <text evidence="1">The sequence shown here is derived from an EMBL/GenBank/DDBJ whole genome shotgun (WGS) entry which is preliminary data.</text>
</comment>
<name>A0AAN9P7L7_CROPI</name>
<dbReference type="GO" id="GO:0003723">
    <property type="term" value="F:RNA binding"/>
    <property type="evidence" value="ECO:0007669"/>
    <property type="project" value="InterPro"/>
</dbReference>